<evidence type="ECO:0000313" key="3">
    <source>
        <dbReference type="Proteomes" id="UP000283255"/>
    </source>
</evidence>
<evidence type="ECO:0000259" key="1">
    <source>
        <dbReference type="Pfam" id="PF02486"/>
    </source>
</evidence>
<dbReference type="InterPro" id="IPR003491">
    <property type="entry name" value="REP-like_C"/>
</dbReference>
<organism evidence="2 3">
    <name type="scientific">Motilimonas pumila</name>
    <dbReference type="NCBI Taxonomy" id="2303987"/>
    <lineage>
        <taxon>Bacteria</taxon>
        <taxon>Pseudomonadati</taxon>
        <taxon>Pseudomonadota</taxon>
        <taxon>Gammaproteobacteria</taxon>
        <taxon>Alteromonadales</taxon>
        <taxon>Alteromonadales genera incertae sedis</taxon>
        <taxon>Motilimonas</taxon>
    </lineage>
</organism>
<comment type="caution">
    <text evidence="2">The sequence shown here is derived from an EMBL/GenBank/DDBJ whole genome shotgun (WGS) entry which is preliminary data.</text>
</comment>
<proteinExistence type="predicted"/>
<dbReference type="EMBL" id="QZCH01000061">
    <property type="protein sequence ID" value="RJG36967.1"/>
    <property type="molecule type" value="Genomic_DNA"/>
</dbReference>
<dbReference type="Proteomes" id="UP000283255">
    <property type="component" value="Unassembled WGS sequence"/>
</dbReference>
<keyword evidence="3" id="KW-1185">Reference proteome</keyword>
<accession>A0A418Y9C5</accession>
<reference evidence="2 3" key="2">
    <citation type="submission" date="2019-01" db="EMBL/GenBank/DDBJ databases">
        <title>Motilimonas pumilus sp. nov., isolated from the gut of sea cucumber (Apostichopus japonicus).</title>
        <authorList>
            <person name="Wang F.-Q."/>
            <person name="Ren L.-H."/>
            <person name="Lin Y.-W."/>
            <person name="Sun G.-H."/>
            <person name="Du Z.-J."/>
            <person name="Zhao J.-X."/>
            <person name="Liu X.-J."/>
            <person name="Liu L.-J."/>
        </authorList>
    </citation>
    <scope>NUCLEOTIDE SEQUENCE [LARGE SCALE GENOMIC DNA]</scope>
    <source>
        <strain evidence="2 3">PLHSC7-2</strain>
    </source>
</reference>
<dbReference type="Pfam" id="PF02486">
    <property type="entry name" value="Rep_trans"/>
    <property type="match status" value="1"/>
</dbReference>
<reference evidence="2 3" key="1">
    <citation type="submission" date="2018-09" db="EMBL/GenBank/DDBJ databases">
        <authorList>
            <person name="Wang F."/>
        </authorList>
    </citation>
    <scope>NUCLEOTIDE SEQUENCE [LARGE SCALE GENOMIC DNA]</scope>
    <source>
        <strain evidence="2 3">PLHSC7-2</strain>
    </source>
</reference>
<evidence type="ECO:0000313" key="2">
    <source>
        <dbReference type="EMBL" id="RJG36967.1"/>
    </source>
</evidence>
<protein>
    <recommendedName>
        <fullName evidence="1">Replication initiation protein-like C-terminal domain-containing protein</fullName>
    </recommendedName>
</protein>
<sequence length="418" mass="46996">MPRSKRVNATTSQQWKNSNVSVCPALVLPTTYMKSPLITISFYVIKGCLIMSASKNGILIDHFAFTFKGIYLRDCANYSSFNTDTTAKGLYKRLTESALFSKITWPEFPQFVEPHGLSSQDRDTALQDFQRSYQIALDMTLMVLFENFFGFKIGSSREKGMFGYKESYPLYDLETGQIQMGFIALGGNNDTIYTQLSGTGCKYLFAKRSPELLHNFLSGVLNISKIARIDLAYDCFEGNFDCDYALTAYDDGAFHNKGRPPALNHLKPRRGDVVEGETVYVGSRKSTVYWRVYNKALEQGLHDTVWFRSEVELKGVHIDALKHPASAFAGLCDFSASIAPDEHINVKFKTVQNTLDFAGKIRWAKTMVGKTLYDIAEHFDGDINLAYGALCDESGGKLGIPQTYMRLIKTNLENVRYG</sequence>
<feature type="domain" description="Replication initiation protein-like C-terminal" evidence="1">
    <location>
        <begin position="225"/>
        <end position="369"/>
    </location>
</feature>
<gene>
    <name evidence="2" type="ORF">D1Z90_20065</name>
</gene>
<dbReference type="AlphaFoldDB" id="A0A418Y9C5"/>
<name>A0A418Y9C5_9GAMM</name>